<evidence type="ECO:0000256" key="5">
    <source>
        <dbReference type="SAM" id="Phobius"/>
    </source>
</evidence>
<dbReference type="OrthoDB" id="1120629at2"/>
<evidence type="ECO:0000256" key="1">
    <source>
        <dbReference type="ARBA" id="ARBA00004141"/>
    </source>
</evidence>
<feature type="transmembrane region" description="Helical" evidence="5">
    <location>
        <begin position="76"/>
        <end position="94"/>
    </location>
</feature>
<gene>
    <name evidence="7" type="ORF">SAMN05444280_10936</name>
</gene>
<organism evidence="7 8">
    <name type="scientific">Tangfeifania diversioriginum</name>
    <dbReference type="NCBI Taxonomy" id="1168035"/>
    <lineage>
        <taxon>Bacteria</taxon>
        <taxon>Pseudomonadati</taxon>
        <taxon>Bacteroidota</taxon>
        <taxon>Bacteroidia</taxon>
        <taxon>Marinilabiliales</taxon>
        <taxon>Prolixibacteraceae</taxon>
        <taxon>Tangfeifania</taxon>
    </lineage>
</organism>
<evidence type="ECO:0000256" key="3">
    <source>
        <dbReference type="ARBA" id="ARBA00022989"/>
    </source>
</evidence>
<feature type="transmembrane region" description="Helical" evidence="5">
    <location>
        <begin position="159"/>
        <end position="181"/>
    </location>
</feature>
<evidence type="ECO:0000256" key="4">
    <source>
        <dbReference type="ARBA" id="ARBA00023136"/>
    </source>
</evidence>
<dbReference type="Pfam" id="PF04893">
    <property type="entry name" value="Yip1"/>
    <property type="match status" value="1"/>
</dbReference>
<dbReference type="AlphaFoldDB" id="A0A1M6FPK9"/>
<accession>A0A1M6FPK9</accession>
<proteinExistence type="predicted"/>
<evidence type="ECO:0000256" key="2">
    <source>
        <dbReference type="ARBA" id="ARBA00022692"/>
    </source>
</evidence>
<dbReference type="GO" id="GO:0016020">
    <property type="term" value="C:membrane"/>
    <property type="evidence" value="ECO:0007669"/>
    <property type="project" value="UniProtKB-SubCell"/>
</dbReference>
<sequence>MGISVLENLQIVRSVIFKPKEFWNEQKQHKSPKKNLFFSYFVPLLAVVAIAVFLGEFLKNNNYYADFALLKSLREILLFTLQYFISVFFTYHLMKTFGGVKNKSSARRLVAFSLTPFLLVSIITGLFQFLYVVDALGLYSFYIFWVGAKELLDFPERKFEKYALITILVNFFIFSFLSVSLSKLLTAYL</sequence>
<dbReference type="EMBL" id="FQZE01000009">
    <property type="protein sequence ID" value="SHI99698.1"/>
    <property type="molecule type" value="Genomic_DNA"/>
</dbReference>
<keyword evidence="8" id="KW-1185">Reference proteome</keyword>
<dbReference type="STRING" id="1168035.SAMN05444280_10936"/>
<keyword evidence="2 5" id="KW-0812">Transmembrane</keyword>
<keyword evidence="3 5" id="KW-1133">Transmembrane helix</keyword>
<dbReference type="RefSeq" id="WP_073168007.1">
    <property type="nucleotide sequence ID" value="NZ_FQZE01000009.1"/>
</dbReference>
<comment type="subcellular location">
    <subcellularLocation>
        <location evidence="1">Membrane</location>
        <topology evidence="1">Multi-pass membrane protein</topology>
    </subcellularLocation>
</comment>
<keyword evidence="4 5" id="KW-0472">Membrane</keyword>
<evidence type="ECO:0000313" key="7">
    <source>
        <dbReference type="EMBL" id="SHI99698.1"/>
    </source>
</evidence>
<evidence type="ECO:0000313" key="8">
    <source>
        <dbReference type="Proteomes" id="UP000184050"/>
    </source>
</evidence>
<reference evidence="7 8" key="1">
    <citation type="submission" date="2016-11" db="EMBL/GenBank/DDBJ databases">
        <authorList>
            <person name="Jaros S."/>
            <person name="Januszkiewicz K."/>
            <person name="Wedrychowicz H."/>
        </authorList>
    </citation>
    <scope>NUCLEOTIDE SEQUENCE [LARGE SCALE GENOMIC DNA]</scope>
    <source>
        <strain evidence="7 8">DSM 27063</strain>
    </source>
</reference>
<feature type="transmembrane region" description="Helical" evidence="5">
    <location>
        <begin position="36"/>
        <end position="56"/>
    </location>
</feature>
<dbReference type="Proteomes" id="UP000184050">
    <property type="component" value="Unassembled WGS sequence"/>
</dbReference>
<name>A0A1M6FPK9_9BACT</name>
<feature type="transmembrane region" description="Helical" evidence="5">
    <location>
        <begin position="106"/>
        <end position="123"/>
    </location>
</feature>
<dbReference type="InterPro" id="IPR006977">
    <property type="entry name" value="Yip1_dom"/>
</dbReference>
<evidence type="ECO:0000259" key="6">
    <source>
        <dbReference type="Pfam" id="PF04893"/>
    </source>
</evidence>
<protein>
    <submittedName>
        <fullName evidence="7">Yip1 domain-containing protein</fullName>
    </submittedName>
</protein>
<feature type="domain" description="Yip1" evidence="6">
    <location>
        <begin position="14"/>
        <end position="176"/>
    </location>
</feature>